<dbReference type="InterPro" id="IPR000524">
    <property type="entry name" value="Tscrpt_reg_HTH_GntR"/>
</dbReference>
<dbReference type="Proteomes" id="UP000553776">
    <property type="component" value="Unassembled WGS sequence"/>
</dbReference>
<dbReference type="CDD" id="cd00609">
    <property type="entry name" value="AAT_like"/>
    <property type="match status" value="1"/>
</dbReference>
<dbReference type="Pfam" id="PF00155">
    <property type="entry name" value="Aminotran_1_2"/>
    <property type="match status" value="1"/>
</dbReference>
<protein>
    <submittedName>
        <fullName evidence="10">PLP-dependent aminotransferase family protein</fullName>
    </submittedName>
</protein>
<evidence type="ECO:0000259" key="9">
    <source>
        <dbReference type="PROSITE" id="PS50949"/>
    </source>
</evidence>
<evidence type="ECO:0000313" key="10">
    <source>
        <dbReference type="EMBL" id="MBB6694132.1"/>
    </source>
</evidence>
<keyword evidence="4" id="KW-0663">Pyridoxal phosphate</keyword>
<dbReference type="GO" id="GO:0008483">
    <property type="term" value="F:transaminase activity"/>
    <property type="evidence" value="ECO:0007669"/>
    <property type="project" value="UniProtKB-KW"/>
</dbReference>
<evidence type="ECO:0000313" key="11">
    <source>
        <dbReference type="Proteomes" id="UP000553776"/>
    </source>
</evidence>
<evidence type="ECO:0000256" key="2">
    <source>
        <dbReference type="ARBA" id="ARBA00005384"/>
    </source>
</evidence>
<keyword evidence="5" id="KW-0805">Transcription regulation</keyword>
<dbReference type="PANTHER" id="PTHR46577:SF1">
    <property type="entry name" value="HTH-TYPE TRANSCRIPTIONAL REGULATORY PROTEIN GABR"/>
    <property type="match status" value="1"/>
</dbReference>
<dbReference type="InterPro" id="IPR015424">
    <property type="entry name" value="PyrdxlP-dep_Trfase"/>
</dbReference>
<gene>
    <name evidence="10" type="ORF">H7B90_22270</name>
</gene>
<evidence type="ECO:0000256" key="7">
    <source>
        <dbReference type="ARBA" id="ARBA00023163"/>
    </source>
</evidence>
<proteinExistence type="inferred from homology"/>
<accession>A0A841U3P0</accession>
<dbReference type="EMBL" id="JACJVR010000086">
    <property type="protein sequence ID" value="MBB6694132.1"/>
    <property type="molecule type" value="Genomic_DNA"/>
</dbReference>
<evidence type="ECO:0000256" key="6">
    <source>
        <dbReference type="ARBA" id="ARBA00023125"/>
    </source>
</evidence>
<dbReference type="GO" id="GO:0003677">
    <property type="term" value="F:DNA binding"/>
    <property type="evidence" value="ECO:0007669"/>
    <property type="project" value="UniProtKB-KW"/>
</dbReference>
<dbReference type="InterPro" id="IPR036390">
    <property type="entry name" value="WH_DNA-bd_sf"/>
</dbReference>
<feature type="domain" description="HTH gntR-type" evidence="9">
    <location>
        <begin position="15"/>
        <end position="83"/>
    </location>
</feature>
<evidence type="ECO:0000256" key="8">
    <source>
        <dbReference type="SAM" id="MobiDB-lite"/>
    </source>
</evidence>
<dbReference type="InterPro" id="IPR051446">
    <property type="entry name" value="HTH_trans_reg/aminotransferase"/>
</dbReference>
<dbReference type="SMART" id="SM00345">
    <property type="entry name" value="HTH_GNTR"/>
    <property type="match status" value="1"/>
</dbReference>
<evidence type="ECO:0000256" key="5">
    <source>
        <dbReference type="ARBA" id="ARBA00023015"/>
    </source>
</evidence>
<organism evidence="10 11">
    <name type="scientific">Cohnella xylanilytica</name>
    <dbReference type="NCBI Taxonomy" id="557555"/>
    <lineage>
        <taxon>Bacteria</taxon>
        <taxon>Bacillati</taxon>
        <taxon>Bacillota</taxon>
        <taxon>Bacilli</taxon>
        <taxon>Bacillales</taxon>
        <taxon>Paenibacillaceae</taxon>
        <taxon>Cohnella</taxon>
    </lineage>
</organism>
<keyword evidence="7" id="KW-0804">Transcription</keyword>
<keyword evidence="3 10" id="KW-0032">Aminotransferase</keyword>
<dbReference type="InterPro" id="IPR015421">
    <property type="entry name" value="PyrdxlP-dep_Trfase_major"/>
</dbReference>
<dbReference type="AlphaFoldDB" id="A0A841U3P0"/>
<dbReference type="Pfam" id="PF00392">
    <property type="entry name" value="GntR"/>
    <property type="match status" value="1"/>
</dbReference>
<comment type="cofactor">
    <cofactor evidence="1">
        <name>pyridoxal 5'-phosphate</name>
        <dbReference type="ChEBI" id="CHEBI:597326"/>
    </cofactor>
</comment>
<dbReference type="Gene3D" id="1.10.10.10">
    <property type="entry name" value="Winged helix-like DNA-binding domain superfamily/Winged helix DNA-binding domain"/>
    <property type="match status" value="1"/>
</dbReference>
<dbReference type="Gene3D" id="3.40.640.10">
    <property type="entry name" value="Type I PLP-dependent aspartate aminotransferase-like (Major domain)"/>
    <property type="match status" value="1"/>
</dbReference>
<dbReference type="PANTHER" id="PTHR46577">
    <property type="entry name" value="HTH-TYPE TRANSCRIPTIONAL REGULATORY PROTEIN GABR"/>
    <property type="match status" value="1"/>
</dbReference>
<evidence type="ECO:0000256" key="3">
    <source>
        <dbReference type="ARBA" id="ARBA00022576"/>
    </source>
</evidence>
<name>A0A841U3P0_9BACL</name>
<dbReference type="PRINTS" id="PR00035">
    <property type="entry name" value="HTHGNTR"/>
</dbReference>
<comment type="caution">
    <text evidence="10">The sequence shown here is derived from an EMBL/GenBank/DDBJ whole genome shotgun (WGS) entry which is preliminary data.</text>
</comment>
<dbReference type="SUPFAM" id="SSF53383">
    <property type="entry name" value="PLP-dependent transferases"/>
    <property type="match status" value="1"/>
</dbReference>
<sequence length="545" mass="59173">MTLQLPYDRYLAECGSKHLALYRALRDAIATGALPPGDRLPSSRQLAAAYGVSRGSVSLAYDMLSAEGYVRAGVGKGTFVTGEAGARAAGAPDSAAGTSGAAGESTGARGAAGDWPGAAGTGAGNASGGAEGRASAPELSAWGRRVAEMEVRRRLGNGRRDESRPDAVSFAPRGLGERWFPWMEWKSSVAAQWRKLADRPDDASETEGSLELRRQIAGRLRRERGIVCRPEEVVVTGGSMQAIAILAQLLLEEGRSAVVENPCYPGTRDAVTATGATLVPAPVDAEGIVPRDWDAGMLFVTPTRQFPTGAVLKLERRLELLAWASRRQAWIVEDDYDSDFRWGGRPIEPLKSLDREGRVAYVGSFSRSMRAEVRIGYAVLPASLREPFVRAKSLYDPYPEGIAEQRALAEWMAEGGYDRHMRRSRRIFHKLQSKLREGLEVGMGELFEVVPSDAGLLLFAYWRGKPSDYRRLTDRCREYGVGWGDGRKYSATPDEKDAGRPSALFGFAHLDEAEVEEGLSRIRRAAESLGLLESAQSNQGGRAHA</sequence>
<reference evidence="10 11" key="1">
    <citation type="submission" date="2020-08" db="EMBL/GenBank/DDBJ databases">
        <title>Cohnella phylogeny.</title>
        <authorList>
            <person name="Dunlap C."/>
        </authorList>
    </citation>
    <scope>NUCLEOTIDE SEQUENCE [LARGE SCALE GENOMIC DNA]</scope>
    <source>
        <strain evidence="10 11">DSM 25239</strain>
    </source>
</reference>
<comment type="similarity">
    <text evidence="2">In the C-terminal section; belongs to the class-I pyridoxal-phosphate-dependent aminotransferase family.</text>
</comment>
<dbReference type="CDD" id="cd07377">
    <property type="entry name" value="WHTH_GntR"/>
    <property type="match status" value="1"/>
</dbReference>
<feature type="compositionally biased region" description="Low complexity" evidence="8">
    <location>
        <begin position="88"/>
        <end position="113"/>
    </location>
</feature>
<keyword evidence="10" id="KW-0808">Transferase</keyword>
<evidence type="ECO:0000256" key="4">
    <source>
        <dbReference type="ARBA" id="ARBA00022898"/>
    </source>
</evidence>
<dbReference type="GO" id="GO:0030170">
    <property type="term" value="F:pyridoxal phosphate binding"/>
    <property type="evidence" value="ECO:0007669"/>
    <property type="project" value="InterPro"/>
</dbReference>
<dbReference type="SUPFAM" id="SSF46785">
    <property type="entry name" value="Winged helix' DNA-binding domain"/>
    <property type="match status" value="1"/>
</dbReference>
<dbReference type="RefSeq" id="WP_185138107.1">
    <property type="nucleotide sequence ID" value="NZ_JACJVR010000086.1"/>
</dbReference>
<keyword evidence="6" id="KW-0238">DNA-binding</keyword>
<keyword evidence="11" id="KW-1185">Reference proteome</keyword>
<dbReference type="GO" id="GO:0003700">
    <property type="term" value="F:DNA-binding transcription factor activity"/>
    <property type="evidence" value="ECO:0007669"/>
    <property type="project" value="InterPro"/>
</dbReference>
<evidence type="ECO:0000256" key="1">
    <source>
        <dbReference type="ARBA" id="ARBA00001933"/>
    </source>
</evidence>
<feature type="region of interest" description="Disordered" evidence="8">
    <location>
        <begin position="88"/>
        <end position="137"/>
    </location>
</feature>
<dbReference type="PROSITE" id="PS50949">
    <property type="entry name" value="HTH_GNTR"/>
    <property type="match status" value="1"/>
</dbReference>
<dbReference type="InterPro" id="IPR036388">
    <property type="entry name" value="WH-like_DNA-bd_sf"/>
</dbReference>
<dbReference type="InterPro" id="IPR004839">
    <property type="entry name" value="Aminotransferase_I/II_large"/>
</dbReference>
<feature type="compositionally biased region" description="Gly residues" evidence="8">
    <location>
        <begin position="119"/>
        <end position="131"/>
    </location>
</feature>